<evidence type="ECO:0000313" key="3">
    <source>
        <dbReference type="EMBL" id="MDY0884081.1"/>
    </source>
</evidence>
<dbReference type="InterPro" id="IPR016040">
    <property type="entry name" value="NAD(P)-bd_dom"/>
</dbReference>
<sequence>MRILVLGGGGFIGRHLVAELIGNGHQVVATARHERRLRGAIAGMSVLELDLAKAIQPDDWAPLLAGIDVIVNAAGILRGRDMQRLHVDMPRALYTAAEAAGVKRVILISAISARPDVETDYAKTKLAGEELLRRSGLNWTILRPSLVYGDGSYGGTSLLRGMAGLPWLMPVPGAGDFAFTPIHLSDLAHTVRRICEEDDFAGRVLEPVGPETLTLRRLLMRYRAWLGLGPAYFVKVPMPLMRLLGRIGDWLGDGPIATNSLAQMIAGNAGDSVAFAQAIGFEPRSLDAVLTARPAQVQDRWHARLFFLVPAITAVLALLWVASAILGLTTGAAKTTELVSALGWPMALAEPLRIGSSLLDLCLAIFVLIDRSARRSTLAQLIVVLGYSLLIGFALPALWLDPLGPLLKNLPILILILVHGAIGDKR</sequence>
<keyword evidence="4" id="KW-1185">Reference proteome</keyword>
<dbReference type="EMBL" id="JAXCLW010000003">
    <property type="protein sequence ID" value="MDY0884081.1"/>
    <property type="molecule type" value="Genomic_DNA"/>
</dbReference>
<dbReference type="RefSeq" id="WP_320509137.1">
    <property type="nucleotide sequence ID" value="NZ_JAXCLW010000003.1"/>
</dbReference>
<feature type="transmembrane region" description="Helical" evidence="1">
    <location>
        <begin position="305"/>
        <end position="332"/>
    </location>
</feature>
<dbReference type="Pfam" id="PF13781">
    <property type="entry name" value="DoxX_3"/>
    <property type="match status" value="1"/>
</dbReference>
<comment type="caution">
    <text evidence="3">The sequence shown here is derived from an EMBL/GenBank/DDBJ whole genome shotgun (WGS) entry which is preliminary data.</text>
</comment>
<dbReference type="InterPro" id="IPR051207">
    <property type="entry name" value="ComplexI_NDUFA9_subunit"/>
</dbReference>
<dbReference type="InterPro" id="IPR025695">
    <property type="entry name" value="DoxX-like"/>
</dbReference>
<feature type="transmembrane region" description="Helical" evidence="1">
    <location>
        <begin position="381"/>
        <end position="400"/>
    </location>
</feature>
<dbReference type="CDD" id="cd05271">
    <property type="entry name" value="NDUFA9_like_SDR_a"/>
    <property type="match status" value="1"/>
</dbReference>
<organism evidence="3 4">
    <name type="scientific">Dongia soli</name>
    <dbReference type="NCBI Taxonomy" id="600628"/>
    <lineage>
        <taxon>Bacteria</taxon>
        <taxon>Pseudomonadati</taxon>
        <taxon>Pseudomonadota</taxon>
        <taxon>Alphaproteobacteria</taxon>
        <taxon>Rhodospirillales</taxon>
        <taxon>Dongiaceae</taxon>
        <taxon>Dongia</taxon>
    </lineage>
</organism>
<name>A0ABU5ED20_9PROT</name>
<dbReference type="Pfam" id="PF13460">
    <property type="entry name" value="NAD_binding_10"/>
    <property type="match status" value="1"/>
</dbReference>
<accession>A0ABU5ED20</accession>
<feature type="domain" description="NAD(P)-binding" evidence="2">
    <location>
        <begin position="7"/>
        <end position="148"/>
    </location>
</feature>
<keyword evidence="1" id="KW-0472">Membrane</keyword>
<feature type="transmembrane region" description="Helical" evidence="1">
    <location>
        <begin position="352"/>
        <end position="369"/>
    </location>
</feature>
<dbReference type="InterPro" id="IPR036291">
    <property type="entry name" value="NAD(P)-bd_dom_sf"/>
</dbReference>
<evidence type="ECO:0000256" key="1">
    <source>
        <dbReference type="SAM" id="Phobius"/>
    </source>
</evidence>
<dbReference type="PANTHER" id="PTHR12126">
    <property type="entry name" value="NADH-UBIQUINONE OXIDOREDUCTASE 39 KDA SUBUNIT-RELATED"/>
    <property type="match status" value="1"/>
</dbReference>
<dbReference type="PANTHER" id="PTHR12126:SF11">
    <property type="entry name" value="NADH DEHYDROGENASE [UBIQUINONE] 1 ALPHA SUBCOMPLEX SUBUNIT 9, MITOCHONDRIAL"/>
    <property type="match status" value="1"/>
</dbReference>
<protein>
    <submittedName>
        <fullName evidence="3">NAD(P)H-binding protein</fullName>
    </submittedName>
</protein>
<dbReference type="Gene3D" id="3.40.50.720">
    <property type="entry name" value="NAD(P)-binding Rossmann-like Domain"/>
    <property type="match status" value="1"/>
</dbReference>
<keyword evidence="1" id="KW-1133">Transmembrane helix</keyword>
<dbReference type="SUPFAM" id="SSF51735">
    <property type="entry name" value="NAD(P)-binding Rossmann-fold domains"/>
    <property type="match status" value="1"/>
</dbReference>
<evidence type="ECO:0000313" key="4">
    <source>
        <dbReference type="Proteomes" id="UP001279642"/>
    </source>
</evidence>
<gene>
    <name evidence="3" type="ORF">SMD27_14620</name>
</gene>
<reference evidence="3 4" key="1">
    <citation type="journal article" date="2016" name="Antonie Van Leeuwenhoek">
        <title>Dongia soli sp. nov., isolated from soil from Dokdo, Korea.</title>
        <authorList>
            <person name="Kim D.U."/>
            <person name="Lee H."/>
            <person name="Kim H."/>
            <person name="Kim S.G."/>
            <person name="Ka J.O."/>
        </authorList>
    </citation>
    <scope>NUCLEOTIDE SEQUENCE [LARGE SCALE GENOMIC DNA]</scope>
    <source>
        <strain evidence="3 4">D78</strain>
    </source>
</reference>
<dbReference type="Proteomes" id="UP001279642">
    <property type="component" value="Unassembled WGS sequence"/>
</dbReference>
<proteinExistence type="predicted"/>
<keyword evidence="1" id="KW-0812">Transmembrane</keyword>
<evidence type="ECO:0000259" key="2">
    <source>
        <dbReference type="Pfam" id="PF13460"/>
    </source>
</evidence>